<protein>
    <submittedName>
        <fullName evidence="1">Uncharacterized protein</fullName>
    </submittedName>
</protein>
<gene>
    <name evidence="1" type="ORF">O181_123699</name>
</gene>
<dbReference type="AlphaFoldDB" id="A0A9Q3Q3I5"/>
<reference evidence="1" key="1">
    <citation type="submission" date="2021-03" db="EMBL/GenBank/DDBJ databases">
        <title>Draft genome sequence of rust myrtle Austropuccinia psidii MF-1, a brazilian biotype.</title>
        <authorList>
            <person name="Quecine M.C."/>
            <person name="Pachon D.M.R."/>
            <person name="Bonatelli M.L."/>
            <person name="Correr F.H."/>
            <person name="Franceschini L.M."/>
            <person name="Leite T.F."/>
            <person name="Margarido G.R.A."/>
            <person name="Almeida C.A."/>
            <person name="Ferrarezi J.A."/>
            <person name="Labate C.A."/>
        </authorList>
    </citation>
    <scope>NUCLEOTIDE SEQUENCE</scope>
    <source>
        <strain evidence="1">MF-1</strain>
    </source>
</reference>
<sequence length="104" mass="11791">MPLCFLVNGLACKETPWVSKAGEGRTVSFPVALATAVKEYISKLLCQTFQRMRWGQRTLLMPYGLVPQDPVVKRAFFLPRWVDSSDFVGKNLTKKGSRWFHGPT</sequence>
<name>A0A9Q3Q3I5_9BASI</name>
<keyword evidence="2" id="KW-1185">Reference proteome</keyword>
<dbReference type="Proteomes" id="UP000765509">
    <property type="component" value="Unassembled WGS sequence"/>
</dbReference>
<organism evidence="1 2">
    <name type="scientific">Austropuccinia psidii MF-1</name>
    <dbReference type="NCBI Taxonomy" id="1389203"/>
    <lineage>
        <taxon>Eukaryota</taxon>
        <taxon>Fungi</taxon>
        <taxon>Dikarya</taxon>
        <taxon>Basidiomycota</taxon>
        <taxon>Pucciniomycotina</taxon>
        <taxon>Pucciniomycetes</taxon>
        <taxon>Pucciniales</taxon>
        <taxon>Sphaerophragmiaceae</taxon>
        <taxon>Austropuccinia</taxon>
    </lineage>
</organism>
<proteinExistence type="predicted"/>
<comment type="caution">
    <text evidence="1">The sequence shown here is derived from an EMBL/GenBank/DDBJ whole genome shotgun (WGS) entry which is preliminary data.</text>
</comment>
<dbReference type="EMBL" id="AVOT02116578">
    <property type="protein sequence ID" value="MBW0583984.1"/>
    <property type="molecule type" value="Genomic_DNA"/>
</dbReference>
<evidence type="ECO:0000313" key="2">
    <source>
        <dbReference type="Proteomes" id="UP000765509"/>
    </source>
</evidence>
<accession>A0A9Q3Q3I5</accession>
<evidence type="ECO:0000313" key="1">
    <source>
        <dbReference type="EMBL" id="MBW0583984.1"/>
    </source>
</evidence>